<evidence type="ECO:0000313" key="9">
    <source>
        <dbReference type="EMBL" id="AMN16441.1"/>
    </source>
</evidence>
<dbReference type="InterPro" id="IPR020122">
    <property type="entry name" value="Alphabaculovirus_Y056"/>
</dbReference>
<dbReference type="EMBL" id="KU738898">
    <property type="protein sequence ID" value="AMN15613.1"/>
    <property type="molecule type" value="Genomic_DNA"/>
</dbReference>
<name>A0A075TSK0_9ABAC</name>
<proteinExistence type="predicted"/>
<reference evidence="2" key="2">
    <citation type="journal article" date="2016" name="Genome Announc.">
        <title>Complete Genome Sequences of Seven Helicoverpa armigera SNPV-AC53-Derived Strains.</title>
        <authorList>
            <person name="Noune C."/>
            <person name="Hauxwell C."/>
        </authorList>
    </citation>
    <scope>NUCLEOTIDE SEQUENCE</scope>
    <source>
        <strain evidence="2">AC53C3</strain>
        <strain evidence="3">AC53C5</strain>
        <strain evidence="4">AC53C6</strain>
        <strain evidence="5">AC53C9</strain>
        <strain evidence="6">AC53T2</strain>
        <strain evidence="9">AC53T5</strain>
    </source>
</reference>
<evidence type="ECO:0000313" key="6">
    <source>
        <dbReference type="EMBL" id="AMN16027.1"/>
    </source>
</evidence>
<protein>
    <submittedName>
        <fullName evidence="1">ORF49</fullName>
    </submittedName>
</protein>
<accession>A0A075TSK0</accession>
<evidence type="ECO:0000313" key="5">
    <source>
        <dbReference type="EMBL" id="AMN15889.1"/>
    </source>
</evidence>
<evidence type="ECO:0000313" key="8">
    <source>
        <dbReference type="EMBL" id="AMN16302.1"/>
    </source>
</evidence>
<reference evidence="1" key="1">
    <citation type="journal article" date="2015" name="Genome Announc.">
        <title>Complete Genome Sequences of Helicoverpa armigera Single Nucleopolyhedrovirus Strains AC53 and H25EA1 from Australia.</title>
        <authorList>
            <person name="Noune C."/>
            <person name="Hauxwell C."/>
        </authorList>
    </citation>
    <scope>NUCLEOTIDE SEQUENCE</scope>
    <source>
        <strain evidence="1">AC53</strain>
    </source>
</reference>
<dbReference type="EMBL" id="KU738899">
    <property type="protein sequence ID" value="AMN15751.1"/>
    <property type="molecule type" value="Genomic_DNA"/>
</dbReference>
<dbReference type="EMBL" id="KU738902">
    <property type="protein sequence ID" value="AMN16165.1"/>
    <property type="molecule type" value="Genomic_DNA"/>
</dbReference>
<gene>
    <name evidence="1" type="ORF">HaSNPV-AC53_049</name>
</gene>
<dbReference type="Pfam" id="PF10891">
    <property type="entry name" value="DUF2719"/>
    <property type="match status" value="1"/>
</dbReference>
<evidence type="ECO:0000313" key="2">
    <source>
        <dbReference type="EMBL" id="AMN15475.1"/>
    </source>
</evidence>
<organism evidence="1">
    <name type="scientific">Helicoverpa SNPV AC53</name>
    <dbReference type="NCBI Taxonomy" id="1569367"/>
    <lineage>
        <taxon>Viruses</taxon>
        <taxon>Viruses incertae sedis</taxon>
        <taxon>Naldaviricetes</taxon>
        <taxon>Lefavirales</taxon>
        <taxon>Baculoviridae</taxon>
        <taxon>Alphabaculovirus</taxon>
        <taxon>Alphabaculovirus helarmigerae</taxon>
    </lineage>
</organism>
<dbReference type="EMBL" id="KJ909666">
    <property type="protein sequence ID" value="AIG63091.1"/>
    <property type="molecule type" value="Genomic_DNA"/>
</dbReference>
<dbReference type="EMBL" id="KU738900">
    <property type="protein sequence ID" value="AMN15889.1"/>
    <property type="molecule type" value="Genomic_DNA"/>
</dbReference>
<dbReference type="EMBL" id="KU738904">
    <property type="protein sequence ID" value="AMN16441.1"/>
    <property type="molecule type" value="Genomic_DNA"/>
</dbReference>
<dbReference type="EMBL" id="KU738901">
    <property type="protein sequence ID" value="AMN16027.1"/>
    <property type="molecule type" value="Genomic_DNA"/>
</dbReference>
<dbReference type="EMBL" id="KU738897">
    <property type="protein sequence ID" value="AMN15475.1"/>
    <property type="molecule type" value="Genomic_DNA"/>
</dbReference>
<sequence length="64" mass="7432">MDAVSRQCCENSVVRIIDTENSVVRCVKCLFVAPMSISFEEFLYLHRIFNQAVNTRVAHDQRLK</sequence>
<dbReference type="EMBL" id="KU738903">
    <property type="protein sequence ID" value="AMN16302.1"/>
    <property type="molecule type" value="Genomic_DNA"/>
</dbReference>
<evidence type="ECO:0000313" key="3">
    <source>
        <dbReference type="EMBL" id="AMN15613.1"/>
    </source>
</evidence>
<evidence type="ECO:0000313" key="4">
    <source>
        <dbReference type="EMBL" id="AMN15751.1"/>
    </source>
</evidence>
<reference evidence="1" key="3">
    <citation type="submission" date="2016-08" db="EMBL/GenBank/DDBJ databases">
        <authorList>
            <person name="Seilhamer J.J."/>
        </authorList>
    </citation>
    <scope>NUCLEOTIDE SEQUENCE</scope>
    <source>
        <strain evidence="1">AC53</strain>
        <strain evidence="7">AC53T4.1</strain>
        <strain evidence="8">AC53T4.2</strain>
    </source>
</reference>
<evidence type="ECO:0000313" key="1">
    <source>
        <dbReference type="EMBL" id="AIG63091.1"/>
    </source>
</evidence>
<evidence type="ECO:0000313" key="7">
    <source>
        <dbReference type="EMBL" id="AMN16165.1"/>
    </source>
</evidence>